<dbReference type="Pfam" id="PF12697">
    <property type="entry name" value="Abhydrolase_6"/>
    <property type="match status" value="1"/>
</dbReference>
<protein>
    <submittedName>
        <fullName evidence="2">Alpha/beta hydrolase</fullName>
    </submittedName>
</protein>
<dbReference type="GO" id="GO:0080030">
    <property type="term" value="F:methyl indole-3-acetate esterase activity"/>
    <property type="evidence" value="ECO:0007669"/>
    <property type="project" value="TreeGrafter"/>
</dbReference>
<evidence type="ECO:0000259" key="1">
    <source>
        <dbReference type="Pfam" id="PF12697"/>
    </source>
</evidence>
<dbReference type="Gene3D" id="3.40.50.1820">
    <property type="entry name" value="alpha/beta hydrolase"/>
    <property type="match status" value="1"/>
</dbReference>
<dbReference type="Proteomes" id="UP000295636">
    <property type="component" value="Unassembled WGS sequence"/>
</dbReference>
<dbReference type="PANTHER" id="PTHR10992">
    <property type="entry name" value="METHYLESTERASE FAMILY MEMBER"/>
    <property type="match status" value="1"/>
</dbReference>
<feature type="domain" description="AB hydrolase-1" evidence="1">
    <location>
        <begin position="13"/>
        <end position="232"/>
    </location>
</feature>
<reference evidence="2 3" key="1">
    <citation type="submission" date="2019-03" db="EMBL/GenBank/DDBJ databases">
        <title>This is whole genome sequence of Paenibacillus sp MS74 strain.</title>
        <authorList>
            <person name="Trinh H.N."/>
        </authorList>
    </citation>
    <scope>NUCLEOTIDE SEQUENCE [LARGE SCALE GENOMIC DNA]</scope>
    <source>
        <strain evidence="2 3">MS74</strain>
    </source>
</reference>
<proteinExistence type="predicted"/>
<dbReference type="InterPro" id="IPR000073">
    <property type="entry name" value="AB_hydrolase_1"/>
</dbReference>
<evidence type="ECO:0000313" key="3">
    <source>
        <dbReference type="Proteomes" id="UP000295636"/>
    </source>
</evidence>
<evidence type="ECO:0000313" key="2">
    <source>
        <dbReference type="EMBL" id="TDF95583.1"/>
    </source>
</evidence>
<gene>
    <name evidence="2" type="ORF">E1757_20695</name>
</gene>
<dbReference type="EMBL" id="SMRT01000010">
    <property type="protein sequence ID" value="TDF95583.1"/>
    <property type="molecule type" value="Genomic_DNA"/>
</dbReference>
<dbReference type="InterPro" id="IPR029058">
    <property type="entry name" value="AB_hydrolase_fold"/>
</dbReference>
<organism evidence="2 3">
    <name type="scientific">Paenibacillus piri</name>
    <dbReference type="NCBI Taxonomy" id="2547395"/>
    <lineage>
        <taxon>Bacteria</taxon>
        <taxon>Bacillati</taxon>
        <taxon>Bacillota</taxon>
        <taxon>Bacilli</taxon>
        <taxon>Bacillales</taxon>
        <taxon>Paenibacillaceae</taxon>
        <taxon>Paenibacillus</taxon>
    </lineage>
</organism>
<dbReference type="AlphaFoldDB" id="A0A4R5KJB3"/>
<dbReference type="OrthoDB" id="9112061at2"/>
<keyword evidence="2" id="KW-0378">Hydrolase</keyword>
<accession>A0A4R5KJB3</accession>
<name>A0A4R5KJB3_9BACL</name>
<dbReference type="SUPFAM" id="SSF53474">
    <property type="entry name" value="alpha/beta-Hydrolases"/>
    <property type="match status" value="1"/>
</dbReference>
<dbReference type="GO" id="GO:0080032">
    <property type="term" value="F:methyl jasmonate esterase activity"/>
    <property type="evidence" value="ECO:0007669"/>
    <property type="project" value="TreeGrafter"/>
</dbReference>
<dbReference type="InterPro" id="IPR045889">
    <property type="entry name" value="MES/HNL"/>
</dbReference>
<comment type="caution">
    <text evidence="2">The sequence shown here is derived from an EMBL/GenBank/DDBJ whole genome shotgun (WGS) entry which is preliminary data.</text>
</comment>
<sequence length="249" mass="27341">MGNEKRKDGQTGFVFIHGAGLNSRIWDQVTAGMNRPCLRVDFPYPEGASVAGEARRGLVLRDYVDYAAKQIEAWEAQTFIIVAHSIGGVLALRLAHTFADRLAGIAAVGAVIPGNGGSFLSTMPLVKRTVMGVLLRAFGTKPPDSAIRRGLCGDLTDEQAVNVVRSFVPESIRLYADRVKTLVPNVPKLYVKLEHDRELPQSRQDQMIASFAPQKVQTLETGHLPMLVKPKELQLMLEHFAARIETAAR</sequence>
<keyword evidence="3" id="KW-1185">Reference proteome</keyword>
<dbReference type="PANTHER" id="PTHR10992:SF1086">
    <property type="entry name" value="AB HYDROLASE-1 DOMAIN-CONTAINING PROTEIN"/>
    <property type="match status" value="1"/>
</dbReference>